<dbReference type="PANTHER" id="PTHR45138:SF9">
    <property type="entry name" value="DIGUANYLATE CYCLASE DGCM-RELATED"/>
    <property type="match status" value="1"/>
</dbReference>
<dbReference type="SMART" id="SM00267">
    <property type="entry name" value="GGDEF"/>
    <property type="match status" value="1"/>
</dbReference>
<evidence type="ECO:0000256" key="1">
    <source>
        <dbReference type="ARBA" id="ARBA00012528"/>
    </source>
</evidence>
<keyword evidence="6" id="KW-1185">Reference proteome</keyword>
<feature type="transmembrane region" description="Helical" evidence="3">
    <location>
        <begin position="29"/>
        <end position="48"/>
    </location>
</feature>
<dbReference type="GO" id="GO:0005886">
    <property type="term" value="C:plasma membrane"/>
    <property type="evidence" value="ECO:0007669"/>
    <property type="project" value="TreeGrafter"/>
</dbReference>
<reference evidence="5" key="1">
    <citation type="submission" date="2021-11" db="EMBL/GenBank/DDBJ databases">
        <title>BS-T2-15 a new species belonging to the Comamonadaceae family isolated from the soil of a French oak forest.</title>
        <authorList>
            <person name="Mieszkin S."/>
            <person name="Alain K."/>
        </authorList>
    </citation>
    <scope>NUCLEOTIDE SEQUENCE</scope>
    <source>
        <strain evidence="5">BS-T2-15</strain>
    </source>
</reference>
<evidence type="ECO:0000256" key="2">
    <source>
        <dbReference type="ARBA" id="ARBA00034247"/>
    </source>
</evidence>
<evidence type="ECO:0000256" key="3">
    <source>
        <dbReference type="SAM" id="Phobius"/>
    </source>
</evidence>
<dbReference type="EC" id="2.7.7.65" evidence="1"/>
<feature type="transmembrane region" description="Helical" evidence="3">
    <location>
        <begin position="119"/>
        <end position="137"/>
    </location>
</feature>
<dbReference type="RefSeq" id="WP_275680634.1">
    <property type="nucleotide sequence ID" value="NZ_JAJLJH010000001.1"/>
</dbReference>
<dbReference type="EMBL" id="JAJLJH010000001">
    <property type="protein sequence ID" value="MCK9684608.1"/>
    <property type="molecule type" value="Genomic_DNA"/>
</dbReference>
<proteinExistence type="predicted"/>
<dbReference type="FunFam" id="3.30.70.270:FF:000001">
    <property type="entry name" value="Diguanylate cyclase domain protein"/>
    <property type="match status" value="1"/>
</dbReference>
<dbReference type="Pfam" id="PF00990">
    <property type="entry name" value="GGDEF"/>
    <property type="match status" value="1"/>
</dbReference>
<dbReference type="Gene3D" id="3.30.70.270">
    <property type="match status" value="1"/>
</dbReference>
<sequence length="385" mass="41492">MQAPATPSPADANLVEVTRDIGFAQCVQALKSLLMATPIGWLLVAWFGWSRAPHERMLCWLGGFFCAWLVSIVLLRSMARAGPSRARHLRHLMTIAVLDGTCWGAVVWLVAGFNATLDPWLGAVLCGVAAINAPVYITYFRAYAALMGALWATVMLAALARPPHAVEQELVYGLTIFCGLLTYHMRSIAQRVLDGIGLQLSNASLASQLSAALQLVQHEAGTDSLTGQPNRRALDELLKQQVSVSRSTGRTFSVLLLDIDHFKLVNDTHGHGAGDDTLCAFAQRVREHLRQGDTCARYGGEEFVVVLPGTTLVAALEVAERLRQGVAEASLMSVPLVRTTVSIGAAQYLPGETVEQLLARADTAVYAAKRGGRNQVRVPEEAATA</sequence>
<dbReference type="GO" id="GO:1902201">
    <property type="term" value="P:negative regulation of bacterial-type flagellum-dependent cell motility"/>
    <property type="evidence" value="ECO:0007669"/>
    <property type="project" value="TreeGrafter"/>
</dbReference>
<dbReference type="InterPro" id="IPR029787">
    <property type="entry name" value="Nucleotide_cyclase"/>
</dbReference>
<dbReference type="GO" id="GO:0043709">
    <property type="term" value="P:cell adhesion involved in single-species biofilm formation"/>
    <property type="evidence" value="ECO:0007669"/>
    <property type="project" value="TreeGrafter"/>
</dbReference>
<feature type="transmembrane region" description="Helical" evidence="3">
    <location>
        <begin position="91"/>
        <end position="113"/>
    </location>
</feature>
<dbReference type="CDD" id="cd01949">
    <property type="entry name" value="GGDEF"/>
    <property type="match status" value="1"/>
</dbReference>
<dbReference type="PROSITE" id="PS50887">
    <property type="entry name" value="GGDEF"/>
    <property type="match status" value="1"/>
</dbReference>
<evidence type="ECO:0000313" key="5">
    <source>
        <dbReference type="EMBL" id="MCK9684608.1"/>
    </source>
</evidence>
<feature type="transmembrane region" description="Helical" evidence="3">
    <location>
        <begin position="60"/>
        <end position="79"/>
    </location>
</feature>
<dbReference type="InterPro" id="IPR050469">
    <property type="entry name" value="Diguanylate_Cyclase"/>
</dbReference>
<dbReference type="GO" id="GO:0052621">
    <property type="term" value="F:diguanylate cyclase activity"/>
    <property type="evidence" value="ECO:0007669"/>
    <property type="project" value="UniProtKB-EC"/>
</dbReference>
<dbReference type="Proteomes" id="UP001139353">
    <property type="component" value="Unassembled WGS sequence"/>
</dbReference>
<feature type="domain" description="GGDEF" evidence="4">
    <location>
        <begin position="250"/>
        <end position="381"/>
    </location>
</feature>
<protein>
    <recommendedName>
        <fullName evidence="1">diguanylate cyclase</fullName>
        <ecNumber evidence="1">2.7.7.65</ecNumber>
    </recommendedName>
</protein>
<keyword evidence="3" id="KW-0812">Transmembrane</keyword>
<evidence type="ECO:0000259" key="4">
    <source>
        <dbReference type="PROSITE" id="PS50887"/>
    </source>
</evidence>
<dbReference type="InterPro" id="IPR043128">
    <property type="entry name" value="Rev_trsase/Diguanyl_cyclase"/>
</dbReference>
<comment type="catalytic activity">
    <reaction evidence="2">
        <text>2 GTP = 3',3'-c-di-GMP + 2 diphosphate</text>
        <dbReference type="Rhea" id="RHEA:24898"/>
        <dbReference type="ChEBI" id="CHEBI:33019"/>
        <dbReference type="ChEBI" id="CHEBI:37565"/>
        <dbReference type="ChEBI" id="CHEBI:58805"/>
        <dbReference type="EC" id="2.7.7.65"/>
    </reaction>
</comment>
<accession>A0A9X1YEM8</accession>
<dbReference type="NCBIfam" id="TIGR00254">
    <property type="entry name" value="GGDEF"/>
    <property type="match status" value="1"/>
</dbReference>
<comment type="caution">
    <text evidence="5">The sequence shown here is derived from an EMBL/GenBank/DDBJ whole genome shotgun (WGS) entry which is preliminary data.</text>
</comment>
<dbReference type="InterPro" id="IPR000160">
    <property type="entry name" value="GGDEF_dom"/>
</dbReference>
<dbReference type="PANTHER" id="PTHR45138">
    <property type="entry name" value="REGULATORY COMPONENTS OF SENSORY TRANSDUCTION SYSTEM"/>
    <property type="match status" value="1"/>
</dbReference>
<organism evidence="5 6">
    <name type="scientific">Scleromatobacter humisilvae</name>
    <dbReference type="NCBI Taxonomy" id="2897159"/>
    <lineage>
        <taxon>Bacteria</taxon>
        <taxon>Pseudomonadati</taxon>
        <taxon>Pseudomonadota</taxon>
        <taxon>Betaproteobacteria</taxon>
        <taxon>Burkholderiales</taxon>
        <taxon>Sphaerotilaceae</taxon>
        <taxon>Scleromatobacter</taxon>
    </lineage>
</organism>
<gene>
    <name evidence="5" type="ORF">LPC04_02680</name>
</gene>
<dbReference type="AlphaFoldDB" id="A0A9X1YEM8"/>
<keyword evidence="3" id="KW-1133">Transmembrane helix</keyword>
<keyword evidence="3" id="KW-0472">Membrane</keyword>
<evidence type="ECO:0000313" key="6">
    <source>
        <dbReference type="Proteomes" id="UP001139353"/>
    </source>
</evidence>
<name>A0A9X1YEM8_9BURK</name>
<dbReference type="SUPFAM" id="SSF55073">
    <property type="entry name" value="Nucleotide cyclase"/>
    <property type="match status" value="1"/>
</dbReference>